<keyword evidence="3" id="KW-1185">Reference proteome</keyword>
<dbReference type="EMBL" id="CAKKLH010000292">
    <property type="protein sequence ID" value="CAH0109514.1"/>
    <property type="molecule type" value="Genomic_DNA"/>
</dbReference>
<keyword evidence="1" id="KW-0732">Signal</keyword>
<feature type="chain" id="PRO_5035208524" evidence="1">
    <location>
        <begin position="21"/>
        <end position="81"/>
    </location>
</feature>
<proteinExistence type="predicted"/>
<dbReference type="OrthoDB" id="6379246at2759"/>
<evidence type="ECO:0000313" key="3">
    <source>
        <dbReference type="Proteomes" id="UP000789390"/>
    </source>
</evidence>
<comment type="caution">
    <text evidence="2">The sequence shown here is derived from an EMBL/GenBank/DDBJ whole genome shotgun (WGS) entry which is preliminary data.</text>
</comment>
<evidence type="ECO:0000256" key="1">
    <source>
        <dbReference type="SAM" id="SignalP"/>
    </source>
</evidence>
<protein>
    <submittedName>
        <fullName evidence="2">Uncharacterized protein</fullName>
    </submittedName>
</protein>
<dbReference type="AlphaFoldDB" id="A0A8J2RVX5"/>
<name>A0A8J2RVX5_9CRUS</name>
<accession>A0A8J2RVX5</accession>
<evidence type="ECO:0000313" key="2">
    <source>
        <dbReference type="EMBL" id="CAH0109514.1"/>
    </source>
</evidence>
<reference evidence="2" key="1">
    <citation type="submission" date="2021-11" db="EMBL/GenBank/DDBJ databases">
        <authorList>
            <person name="Schell T."/>
        </authorList>
    </citation>
    <scope>NUCLEOTIDE SEQUENCE</scope>
    <source>
        <strain evidence="2">M5</strain>
    </source>
</reference>
<organism evidence="2 3">
    <name type="scientific">Daphnia galeata</name>
    <dbReference type="NCBI Taxonomy" id="27404"/>
    <lineage>
        <taxon>Eukaryota</taxon>
        <taxon>Metazoa</taxon>
        <taxon>Ecdysozoa</taxon>
        <taxon>Arthropoda</taxon>
        <taxon>Crustacea</taxon>
        <taxon>Branchiopoda</taxon>
        <taxon>Diplostraca</taxon>
        <taxon>Cladocera</taxon>
        <taxon>Anomopoda</taxon>
        <taxon>Daphniidae</taxon>
        <taxon>Daphnia</taxon>
    </lineage>
</organism>
<sequence length="81" mass="8386">MNISMISLFFVLCLVGVTMAGVTRYGSANAGFQPGGGIASSGHGGYGRGFNTFGTNVYYGGGVGGGFECDIEEKLFLIPYK</sequence>
<feature type="signal peptide" evidence="1">
    <location>
        <begin position="1"/>
        <end position="20"/>
    </location>
</feature>
<dbReference type="Proteomes" id="UP000789390">
    <property type="component" value="Unassembled WGS sequence"/>
</dbReference>
<gene>
    <name evidence="2" type="ORF">DGAL_LOCUS12992</name>
</gene>